<reference evidence="20 22" key="2">
    <citation type="journal article" date="2018" name="Elife">
        <title>Functional genomics of lipid metabolism in the oleaginous yeast Rhodosporidium toruloides.</title>
        <authorList>
            <person name="Coradetti S.T."/>
            <person name="Pinel D."/>
            <person name="Geiselman G."/>
            <person name="Ito M."/>
            <person name="Mondo S."/>
            <person name="Reilly M.C."/>
            <person name="Cheng Y.F."/>
            <person name="Bauer S."/>
            <person name="Grigoriev I."/>
            <person name="Gladden J.M."/>
            <person name="Simmons B.A."/>
            <person name="Brem R."/>
            <person name="Arkin A.P."/>
            <person name="Skerker J.M."/>
        </authorList>
    </citation>
    <scope>NUCLEOTIDE SEQUENCE [LARGE SCALE GENOMIC DNA]</scope>
    <source>
        <strain evidence="20 22">NBRC 0880</strain>
    </source>
</reference>
<dbReference type="OMA" id="DVVEHWQ"/>
<dbReference type="EMBL" id="CWKI01000007">
    <property type="protein sequence ID" value="CTR07910.1"/>
    <property type="molecule type" value="Genomic_DNA"/>
</dbReference>
<keyword evidence="12" id="KW-0995">Kinetochore</keyword>
<evidence type="ECO:0000256" key="6">
    <source>
        <dbReference type="ARBA" id="ARBA00022454"/>
    </source>
</evidence>
<keyword evidence="11" id="KW-0159">Chromosome partition</keyword>
<feature type="compositionally biased region" description="Polar residues" evidence="18">
    <location>
        <begin position="149"/>
        <end position="162"/>
    </location>
</feature>
<evidence type="ECO:0000313" key="22">
    <source>
        <dbReference type="Proteomes" id="UP000239560"/>
    </source>
</evidence>
<evidence type="ECO:0000256" key="18">
    <source>
        <dbReference type="SAM" id="MobiDB-lite"/>
    </source>
</evidence>
<keyword evidence="7" id="KW-0963">Cytoplasm</keyword>
<name>A0A0K3CHA0_RHOTO</name>
<dbReference type="PANTHER" id="PTHR28036">
    <property type="entry name" value="DASH COMPLEX SUBUNIT DAD2"/>
    <property type="match status" value="1"/>
</dbReference>
<evidence type="ECO:0000256" key="3">
    <source>
        <dbReference type="ARBA" id="ARBA00004629"/>
    </source>
</evidence>
<keyword evidence="14" id="KW-0539">Nucleus</keyword>
<dbReference type="Proteomes" id="UP000239560">
    <property type="component" value="Unassembled WGS sequence"/>
</dbReference>
<evidence type="ECO:0000256" key="10">
    <source>
        <dbReference type="ARBA" id="ARBA00022776"/>
    </source>
</evidence>
<dbReference type="GO" id="GO:0005874">
    <property type="term" value="C:microtubule"/>
    <property type="evidence" value="ECO:0007669"/>
    <property type="project" value="UniProtKB-KW"/>
</dbReference>
<feature type="compositionally biased region" description="Polar residues" evidence="18">
    <location>
        <begin position="105"/>
        <end position="118"/>
    </location>
</feature>
<reference evidence="19 21" key="1">
    <citation type="submission" date="2015-07" db="EMBL/GenBank/DDBJ databases">
        <authorList>
            <person name="Cajimat M.N.B."/>
            <person name="Milazzo M.L."/>
            <person name="Fulhorst C.F."/>
        </authorList>
    </citation>
    <scope>NUCLEOTIDE SEQUENCE [LARGE SCALE GENOMIC DNA]</scope>
    <source>
        <strain evidence="19">Single colony</strain>
    </source>
</reference>
<dbReference type="GO" id="GO:0042729">
    <property type="term" value="C:DASH complex"/>
    <property type="evidence" value="ECO:0007669"/>
    <property type="project" value="InterPro"/>
</dbReference>
<keyword evidence="16" id="KW-0137">Centromere</keyword>
<dbReference type="GO" id="GO:0008608">
    <property type="term" value="P:attachment of spindle microtubules to kinetochore"/>
    <property type="evidence" value="ECO:0007669"/>
    <property type="project" value="TreeGrafter"/>
</dbReference>
<evidence type="ECO:0000256" key="17">
    <source>
        <dbReference type="ARBA" id="ARBA00030568"/>
    </source>
</evidence>
<evidence type="ECO:0000256" key="15">
    <source>
        <dbReference type="ARBA" id="ARBA00023306"/>
    </source>
</evidence>
<dbReference type="AlphaFoldDB" id="A0A0K3CHA0"/>
<evidence type="ECO:0000256" key="8">
    <source>
        <dbReference type="ARBA" id="ARBA00022618"/>
    </source>
</evidence>
<keyword evidence="8" id="KW-0132">Cell division</keyword>
<keyword evidence="10" id="KW-0498">Mitosis</keyword>
<dbReference type="EMBL" id="LCTV02000007">
    <property type="protein sequence ID" value="PRQ73702.1"/>
    <property type="molecule type" value="Genomic_DNA"/>
</dbReference>
<comment type="subcellular location">
    <subcellularLocation>
        <location evidence="3">Chromosome</location>
        <location evidence="3">Centromere</location>
        <location evidence="3">Kinetochore</location>
    </subcellularLocation>
    <subcellularLocation>
        <location evidence="2">Cytoplasm</location>
        <location evidence="2">Cytoskeleton</location>
        <location evidence="2">Spindle</location>
    </subcellularLocation>
    <subcellularLocation>
        <location evidence="1">Nucleus</location>
    </subcellularLocation>
</comment>
<evidence type="ECO:0000256" key="12">
    <source>
        <dbReference type="ARBA" id="ARBA00022838"/>
    </source>
</evidence>
<feature type="region of interest" description="Disordered" evidence="18">
    <location>
        <begin position="101"/>
        <end position="162"/>
    </location>
</feature>
<keyword evidence="13" id="KW-0206">Cytoskeleton</keyword>
<dbReference type="GO" id="GO:0051301">
    <property type="term" value="P:cell division"/>
    <property type="evidence" value="ECO:0007669"/>
    <property type="project" value="UniProtKB-KW"/>
</dbReference>
<sequence>MSYRSSLYPGAFNSSAASSASSSSPSPAATLLMEKQREYTAFAQVCAHAEHLAHFLDSFADKYEVLDGGSEAVGDVVEHWQNVFRVTGLALASLADKRAALATPSDPSAPQPTESDVNNVVLPPGTLPDKLVRIPVRQPDDEGSVGLAGSTQASGTSTPRSA</sequence>
<keyword evidence="15" id="KW-0131">Cell cycle</keyword>
<evidence type="ECO:0000256" key="5">
    <source>
        <dbReference type="ARBA" id="ARBA00020260"/>
    </source>
</evidence>
<evidence type="ECO:0000256" key="1">
    <source>
        <dbReference type="ARBA" id="ARBA00004123"/>
    </source>
</evidence>
<dbReference type="Proteomes" id="UP000199069">
    <property type="component" value="Unassembled WGS sequence"/>
</dbReference>
<evidence type="ECO:0000313" key="20">
    <source>
        <dbReference type="EMBL" id="PRQ73702.1"/>
    </source>
</evidence>
<feature type="region of interest" description="Disordered" evidence="18">
    <location>
        <begin position="1"/>
        <end position="27"/>
    </location>
</feature>
<dbReference type="Pfam" id="PF08654">
    <property type="entry name" value="DASH_Dad2"/>
    <property type="match status" value="1"/>
</dbReference>
<dbReference type="GO" id="GO:1990023">
    <property type="term" value="C:mitotic spindle midzone"/>
    <property type="evidence" value="ECO:0007669"/>
    <property type="project" value="TreeGrafter"/>
</dbReference>
<evidence type="ECO:0000313" key="19">
    <source>
        <dbReference type="EMBL" id="CTR07910.1"/>
    </source>
</evidence>
<evidence type="ECO:0000256" key="2">
    <source>
        <dbReference type="ARBA" id="ARBA00004186"/>
    </source>
</evidence>
<keyword evidence="9" id="KW-0493">Microtubule</keyword>
<gene>
    <name evidence="19" type="primary">FGENESH: predicted gene_7.156</name>
    <name evidence="20" type="ORF">AAT19DRAFT_15269</name>
    <name evidence="19" type="ORF">BN2166_0037710</name>
</gene>
<keyword evidence="21" id="KW-1185">Reference proteome</keyword>
<evidence type="ECO:0000256" key="9">
    <source>
        <dbReference type="ARBA" id="ARBA00022701"/>
    </source>
</evidence>
<evidence type="ECO:0000256" key="11">
    <source>
        <dbReference type="ARBA" id="ARBA00022829"/>
    </source>
</evidence>
<evidence type="ECO:0000256" key="13">
    <source>
        <dbReference type="ARBA" id="ARBA00023212"/>
    </source>
</evidence>
<evidence type="ECO:0000256" key="4">
    <source>
        <dbReference type="ARBA" id="ARBA00005501"/>
    </source>
</evidence>
<dbReference type="PANTHER" id="PTHR28036:SF1">
    <property type="entry name" value="DASH COMPLEX SUBUNIT DAD2"/>
    <property type="match status" value="1"/>
</dbReference>
<evidence type="ECO:0000256" key="14">
    <source>
        <dbReference type="ARBA" id="ARBA00023242"/>
    </source>
</evidence>
<dbReference type="GO" id="GO:0000278">
    <property type="term" value="P:mitotic cell cycle"/>
    <property type="evidence" value="ECO:0007669"/>
    <property type="project" value="InterPro"/>
</dbReference>
<dbReference type="OrthoDB" id="3230169at2759"/>
<evidence type="ECO:0000256" key="16">
    <source>
        <dbReference type="ARBA" id="ARBA00023328"/>
    </source>
</evidence>
<feature type="compositionally biased region" description="Low complexity" evidence="18">
    <location>
        <begin position="14"/>
        <end position="27"/>
    </location>
</feature>
<dbReference type="InterPro" id="IPR013963">
    <property type="entry name" value="DASH_Dad2"/>
</dbReference>
<evidence type="ECO:0000313" key="21">
    <source>
        <dbReference type="Proteomes" id="UP000199069"/>
    </source>
</evidence>
<accession>A0A0K3CHA0</accession>
<evidence type="ECO:0000256" key="7">
    <source>
        <dbReference type="ARBA" id="ARBA00022490"/>
    </source>
</evidence>
<keyword evidence="6" id="KW-0158">Chromosome</keyword>
<proteinExistence type="inferred from homology"/>
<dbReference type="GO" id="GO:0044732">
    <property type="term" value="C:mitotic spindle pole body"/>
    <property type="evidence" value="ECO:0007669"/>
    <property type="project" value="TreeGrafter"/>
</dbReference>
<comment type="similarity">
    <text evidence="4">Belongs to the DASH complex DAD2 family.</text>
</comment>
<protein>
    <recommendedName>
        <fullName evidence="5">DASH complex subunit DAD2</fullName>
    </recommendedName>
    <alternativeName>
        <fullName evidence="17">Outer kinetochore protein DAD2</fullName>
    </alternativeName>
</protein>
<organism evidence="19 21">
    <name type="scientific">Rhodotorula toruloides</name>
    <name type="common">Yeast</name>
    <name type="synonym">Rhodosporidium toruloides</name>
    <dbReference type="NCBI Taxonomy" id="5286"/>
    <lineage>
        <taxon>Eukaryota</taxon>
        <taxon>Fungi</taxon>
        <taxon>Dikarya</taxon>
        <taxon>Basidiomycota</taxon>
        <taxon>Pucciniomycotina</taxon>
        <taxon>Microbotryomycetes</taxon>
        <taxon>Sporidiobolales</taxon>
        <taxon>Sporidiobolaceae</taxon>
        <taxon>Rhodotorula</taxon>
    </lineage>
</organism>